<dbReference type="CDD" id="cd00293">
    <property type="entry name" value="USP-like"/>
    <property type="match status" value="1"/>
</dbReference>
<reference evidence="4" key="1">
    <citation type="submission" date="2023-08" db="EMBL/GenBank/DDBJ databases">
        <title>Emergence of clinically-relevant ST2 carbapenem-resistant Acinetobacter baumannii strains in hospital sewages in Zhejiang, East of China.</title>
        <authorList>
            <person name="Kaichao C."/>
            <person name="Zhang R."/>
        </authorList>
    </citation>
    <scope>NUCLEOTIDE SEQUENCE</scope>
    <source>
        <strain evidence="4">M-SY-60</strain>
    </source>
</reference>
<dbReference type="SUPFAM" id="SSF52402">
    <property type="entry name" value="Adenine nucleotide alpha hydrolases-like"/>
    <property type="match status" value="1"/>
</dbReference>
<dbReference type="PRINTS" id="PR01438">
    <property type="entry name" value="UNVRSLSTRESS"/>
</dbReference>
<dbReference type="GO" id="GO:0005737">
    <property type="term" value="C:cytoplasm"/>
    <property type="evidence" value="ECO:0007669"/>
    <property type="project" value="UniProtKB-SubCell"/>
</dbReference>
<comment type="caution">
    <text evidence="4">The sequence shown here is derived from an EMBL/GenBank/DDBJ whole genome shotgun (WGS) entry which is preliminary data.</text>
</comment>
<dbReference type="PANTHER" id="PTHR46268">
    <property type="entry name" value="STRESS RESPONSE PROTEIN NHAX"/>
    <property type="match status" value="1"/>
</dbReference>
<sequence>MVYEHILVPIDGSETSMTAVAHAADMAKNFRCKITVLQVLTIDPYIEAQYITATQSSDIIERAKNNIQETLDLAKQKFREEGIVVDTLIAEGQVVHREIVEAANKVGADLIVMGSHGRTGFKKFILGSVAQNVLGEVKIPVLIVRQD</sequence>
<comment type="subcellular location">
    <subcellularLocation>
        <location evidence="2">Cytoplasm</location>
    </subcellularLocation>
</comment>
<dbReference type="Gene3D" id="3.40.50.620">
    <property type="entry name" value="HUPs"/>
    <property type="match status" value="1"/>
</dbReference>
<proteinExistence type="inferred from homology"/>
<dbReference type="Proteomes" id="UP001243195">
    <property type="component" value="Unassembled WGS sequence"/>
</dbReference>
<name>A0AAW8JJ97_9GAMM</name>
<evidence type="ECO:0000313" key="5">
    <source>
        <dbReference type="Proteomes" id="UP001243195"/>
    </source>
</evidence>
<accession>A0AAW8JJ97</accession>
<evidence type="ECO:0000256" key="1">
    <source>
        <dbReference type="ARBA" id="ARBA00008791"/>
    </source>
</evidence>
<evidence type="ECO:0000259" key="3">
    <source>
        <dbReference type="Pfam" id="PF00582"/>
    </source>
</evidence>
<comment type="similarity">
    <text evidence="1 2">Belongs to the universal stress protein A family.</text>
</comment>
<feature type="domain" description="UspA" evidence="3">
    <location>
        <begin position="3"/>
        <end position="145"/>
    </location>
</feature>
<protein>
    <recommendedName>
        <fullName evidence="2">Universal stress protein</fullName>
    </recommendedName>
</protein>
<dbReference type="Pfam" id="PF00582">
    <property type="entry name" value="Usp"/>
    <property type="match status" value="1"/>
</dbReference>
<dbReference type="PIRSF" id="PIRSF006276">
    <property type="entry name" value="UspA"/>
    <property type="match status" value="1"/>
</dbReference>
<dbReference type="InterPro" id="IPR006015">
    <property type="entry name" value="Universal_stress_UspA"/>
</dbReference>
<dbReference type="AlphaFoldDB" id="A0AAW8JJ97"/>
<dbReference type="RefSeq" id="WP_277092564.1">
    <property type="nucleotide sequence ID" value="NZ_DAMBEH010000008.1"/>
</dbReference>
<keyword evidence="2" id="KW-0963">Cytoplasm</keyword>
<organism evidence="4 5">
    <name type="scientific">Acinetobacter gerneri</name>
    <dbReference type="NCBI Taxonomy" id="202952"/>
    <lineage>
        <taxon>Bacteria</taxon>
        <taxon>Pseudomonadati</taxon>
        <taxon>Pseudomonadota</taxon>
        <taxon>Gammaproteobacteria</taxon>
        <taxon>Moraxellales</taxon>
        <taxon>Moraxellaceae</taxon>
        <taxon>Acinetobacter</taxon>
    </lineage>
</organism>
<dbReference type="EMBL" id="JAVIDA010000024">
    <property type="protein sequence ID" value="MDQ9072667.1"/>
    <property type="molecule type" value="Genomic_DNA"/>
</dbReference>
<evidence type="ECO:0000313" key="4">
    <source>
        <dbReference type="EMBL" id="MDQ9072667.1"/>
    </source>
</evidence>
<dbReference type="InterPro" id="IPR006016">
    <property type="entry name" value="UspA"/>
</dbReference>
<gene>
    <name evidence="4" type="ORF">RFH51_14495</name>
</gene>
<dbReference type="PANTHER" id="PTHR46268:SF6">
    <property type="entry name" value="UNIVERSAL STRESS PROTEIN UP12"/>
    <property type="match status" value="1"/>
</dbReference>
<dbReference type="InterPro" id="IPR014729">
    <property type="entry name" value="Rossmann-like_a/b/a_fold"/>
</dbReference>
<evidence type="ECO:0000256" key="2">
    <source>
        <dbReference type="PIRNR" id="PIRNR006276"/>
    </source>
</evidence>